<protein>
    <submittedName>
        <fullName evidence="2">Uncharacterized protein</fullName>
    </submittedName>
</protein>
<feature type="region of interest" description="Disordered" evidence="1">
    <location>
        <begin position="1"/>
        <end position="52"/>
    </location>
</feature>
<sequence>MEDKVSLPRPKRARFSSDDVSGGDQVPQWNSSARVSSDDVGGGDHGQVPQWNSSIWDDLPWTAFDATGALQGDVLGRKEANNENGAAELSTFALDMTSDQFDYSLPFVPASTTVANSESPSAAKLGRITANAAISTATDSAGGGLPSPQTSFAGEENWQRWLNDPLDADGSMHEDAMLPADGSVDVAAML</sequence>
<evidence type="ECO:0000313" key="3">
    <source>
        <dbReference type="Proteomes" id="UP000215453"/>
    </source>
</evidence>
<dbReference type="EMBL" id="LT882693">
    <property type="protein sequence ID" value="SMY30372.1"/>
    <property type="molecule type" value="Genomic_DNA"/>
</dbReference>
<gene>
    <name evidence="2" type="ORF">ZT1A5_G11825</name>
</gene>
<evidence type="ECO:0000313" key="2">
    <source>
        <dbReference type="EMBL" id="SMY30372.1"/>
    </source>
</evidence>
<dbReference type="AlphaFoldDB" id="A0A1Y6M1A1"/>
<dbReference type="Proteomes" id="UP000215453">
    <property type="component" value="Chromosome 18"/>
</dbReference>
<proteinExistence type="predicted"/>
<organism evidence="2 3">
    <name type="scientific">Zymoseptoria tritici ST99CH_1A5</name>
    <dbReference type="NCBI Taxonomy" id="1276529"/>
    <lineage>
        <taxon>Eukaryota</taxon>
        <taxon>Fungi</taxon>
        <taxon>Dikarya</taxon>
        <taxon>Ascomycota</taxon>
        <taxon>Pezizomycotina</taxon>
        <taxon>Dothideomycetes</taxon>
        <taxon>Dothideomycetidae</taxon>
        <taxon>Mycosphaerellales</taxon>
        <taxon>Mycosphaerellaceae</taxon>
        <taxon>Zymoseptoria</taxon>
    </lineage>
</organism>
<reference evidence="2 3" key="1">
    <citation type="submission" date="2016-10" db="EMBL/GenBank/DDBJ databases">
        <authorList>
            <person name="Varghese N."/>
        </authorList>
    </citation>
    <scope>NUCLEOTIDE SEQUENCE [LARGE SCALE GENOMIC DNA]</scope>
</reference>
<name>A0A1Y6M1A1_ZYMTR</name>
<evidence type="ECO:0000256" key="1">
    <source>
        <dbReference type="SAM" id="MobiDB-lite"/>
    </source>
</evidence>
<accession>A0A1Y6M1A1</accession>